<dbReference type="RefSeq" id="WP_162291175.1">
    <property type="nucleotide sequence ID" value="NZ_LT907975.1"/>
</dbReference>
<name>A0A2C8FAK9_9BACT</name>
<dbReference type="PANTHER" id="PTHR45138:SF9">
    <property type="entry name" value="DIGUANYLATE CYCLASE DGCM-RELATED"/>
    <property type="match status" value="1"/>
</dbReference>
<feature type="modified residue" description="4-aspartylphosphate" evidence="3">
    <location>
        <position position="58"/>
    </location>
</feature>
<evidence type="ECO:0000259" key="5">
    <source>
        <dbReference type="PROSITE" id="PS50887"/>
    </source>
</evidence>
<dbReference type="Gene3D" id="3.40.50.2300">
    <property type="match status" value="2"/>
</dbReference>
<dbReference type="PROSITE" id="PS50110">
    <property type="entry name" value="RESPONSE_REGULATORY"/>
    <property type="match status" value="2"/>
</dbReference>
<dbReference type="InterPro" id="IPR000160">
    <property type="entry name" value="GGDEF_dom"/>
</dbReference>
<dbReference type="SMART" id="SM00267">
    <property type="entry name" value="GGDEF"/>
    <property type="match status" value="1"/>
</dbReference>
<organism evidence="6 7">
    <name type="scientific">Pseudodesulfovibrio profundus</name>
    <dbReference type="NCBI Taxonomy" id="57320"/>
    <lineage>
        <taxon>Bacteria</taxon>
        <taxon>Pseudomonadati</taxon>
        <taxon>Thermodesulfobacteriota</taxon>
        <taxon>Desulfovibrionia</taxon>
        <taxon>Desulfovibrionales</taxon>
        <taxon>Desulfovibrionaceae</taxon>
    </lineage>
</organism>
<dbReference type="GO" id="GO:0005886">
    <property type="term" value="C:plasma membrane"/>
    <property type="evidence" value="ECO:0007669"/>
    <property type="project" value="TreeGrafter"/>
</dbReference>
<dbReference type="Pfam" id="PF00990">
    <property type="entry name" value="GGDEF"/>
    <property type="match status" value="1"/>
</dbReference>
<dbReference type="EMBL" id="LT907975">
    <property type="protein sequence ID" value="SOB59176.1"/>
    <property type="molecule type" value="Genomic_DNA"/>
</dbReference>
<evidence type="ECO:0000313" key="7">
    <source>
        <dbReference type="Proteomes" id="UP000219215"/>
    </source>
</evidence>
<dbReference type="SUPFAM" id="SSF55073">
    <property type="entry name" value="Nucleotide cyclase"/>
    <property type="match status" value="1"/>
</dbReference>
<proteinExistence type="predicted"/>
<feature type="modified residue" description="4-aspartylphosphate" evidence="3">
    <location>
        <position position="179"/>
    </location>
</feature>
<dbReference type="PANTHER" id="PTHR45138">
    <property type="entry name" value="REGULATORY COMPONENTS OF SENSORY TRANSDUCTION SYSTEM"/>
    <property type="match status" value="1"/>
</dbReference>
<feature type="domain" description="GGDEF" evidence="5">
    <location>
        <begin position="289"/>
        <end position="417"/>
    </location>
</feature>
<dbReference type="CDD" id="cd01949">
    <property type="entry name" value="GGDEF"/>
    <property type="match status" value="1"/>
</dbReference>
<dbReference type="NCBIfam" id="TIGR00254">
    <property type="entry name" value="GGDEF"/>
    <property type="match status" value="1"/>
</dbReference>
<feature type="domain" description="Response regulatory" evidence="4">
    <location>
        <begin position="6"/>
        <end position="121"/>
    </location>
</feature>
<dbReference type="InterPro" id="IPR043128">
    <property type="entry name" value="Rev_trsase/Diguanyl_cyclase"/>
</dbReference>
<dbReference type="Pfam" id="PF00072">
    <property type="entry name" value="Response_reg"/>
    <property type="match status" value="2"/>
</dbReference>
<keyword evidence="7" id="KW-1185">Reference proteome</keyword>
<dbReference type="AlphaFoldDB" id="A0A2C8FAK9"/>
<keyword evidence="3" id="KW-0597">Phosphoprotein</keyword>
<evidence type="ECO:0000259" key="4">
    <source>
        <dbReference type="PROSITE" id="PS50110"/>
    </source>
</evidence>
<protein>
    <recommendedName>
        <fullName evidence="1">diguanylate cyclase</fullName>
        <ecNumber evidence="1">2.7.7.65</ecNumber>
    </recommendedName>
</protein>
<dbReference type="KEGG" id="pprf:DPRO_2270"/>
<gene>
    <name evidence="6" type="ORF">DPRO_2270</name>
</gene>
<dbReference type="EC" id="2.7.7.65" evidence="1"/>
<evidence type="ECO:0000256" key="3">
    <source>
        <dbReference type="PROSITE-ProRule" id="PRU00169"/>
    </source>
</evidence>
<dbReference type="InterPro" id="IPR029787">
    <property type="entry name" value="Nucleotide_cyclase"/>
</dbReference>
<dbReference type="FunFam" id="3.30.70.270:FF:000001">
    <property type="entry name" value="Diguanylate cyclase domain protein"/>
    <property type="match status" value="1"/>
</dbReference>
<dbReference type="GO" id="GO:0052621">
    <property type="term" value="F:diguanylate cyclase activity"/>
    <property type="evidence" value="ECO:0007669"/>
    <property type="project" value="UniProtKB-EC"/>
</dbReference>
<feature type="domain" description="Response regulatory" evidence="4">
    <location>
        <begin position="129"/>
        <end position="246"/>
    </location>
</feature>
<accession>A0A2C8FAK9</accession>
<dbReference type="GO" id="GO:0043709">
    <property type="term" value="P:cell adhesion involved in single-species biofilm formation"/>
    <property type="evidence" value="ECO:0007669"/>
    <property type="project" value="TreeGrafter"/>
</dbReference>
<dbReference type="Proteomes" id="UP000219215">
    <property type="component" value="Chromosome DPRO"/>
</dbReference>
<sequence>MSESAKILVVEDSRFFASLLTQQIQDGLGLAVDWVSTYSEACSIIDTRKDEYLLALLDANLPDAPNGEAIEYACKMGLPAIVFTSGIDDTMRNRFLSWNLLDYILKDSGNSMEVMLDSISRAISNRHIKVAVVEDSSTTREAVRRMLQSQLFQVFEAENGQKALELLEANPDIKLVVTDYDMPVMDGFELIRAVRQNHSRDELGIIGMSASGDPLLSAQLLKSGADDYVSKPFLVEEFICRVNKSIEMLQHIETIRELSYRDPLTGLRNRRYFFENAPGFIESCQSEGVACSLAMMDVDFFKSVNDSFGHDGGDAVLKLLSHLFKEHFGENSIISRFGGEEFCVLVRHESGANASELFEPLRERIERTPALYKGAELRVTISIGVSSRQDGLDAMIRRADTRLYSAKSEGRNRVIAE</sequence>
<dbReference type="OrthoDB" id="9778432at2"/>
<evidence type="ECO:0000256" key="2">
    <source>
        <dbReference type="ARBA" id="ARBA00034247"/>
    </source>
</evidence>
<evidence type="ECO:0000256" key="1">
    <source>
        <dbReference type="ARBA" id="ARBA00012528"/>
    </source>
</evidence>
<dbReference type="GO" id="GO:0000160">
    <property type="term" value="P:phosphorelay signal transduction system"/>
    <property type="evidence" value="ECO:0007669"/>
    <property type="project" value="InterPro"/>
</dbReference>
<dbReference type="Gene3D" id="3.30.70.270">
    <property type="match status" value="1"/>
</dbReference>
<dbReference type="InterPro" id="IPR011006">
    <property type="entry name" value="CheY-like_superfamily"/>
</dbReference>
<dbReference type="GO" id="GO:1902201">
    <property type="term" value="P:negative regulation of bacterial-type flagellum-dependent cell motility"/>
    <property type="evidence" value="ECO:0007669"/>
    <property type="project" value="TreeGrafter"/>
</dbReference>
<dbReference type="CDD" id="cd17544">
    <property type="entry name" value="REC_2_GGDEF"/>
    <property type="match status" value="1"/>
</dbReference>
<reference evidence="7" key="1">
    <citation type="submission" date="2017-09" db="EMBL/GenBank/DDBJ databases">
        <authorList>
            <person name="Regsiter A."/>
            <person name="William W."/>
        </authorList>
    </citation>
    <scope>NUCLEOTIDE SEQUENCE [LARGE SCALE GENOMIC DNA]</scope>
    <source>
        <strain evidence="7">500-1</strain>
    </source>
</reference>
<dbReference type="SUPFAM" id="SSF52172">
    <property type="entry name" value="CheY-like"/>
    <property type="match status" value="2"/>
</dbReference>
<comment type="catalytic activity">
    <reaction evidence="2">
        <text>2 GTP = 3',3'-c-di-GMP + 2 diphosphate</text>
        <dbReference type="Rhea" id="RHEA:24898"/>
        <dbReference type="ChEBI" id="CHEBI:33019"/>
        <dbReference type="ChEBI" id="CHEBI:37565"/>
        <dbReference type="ChEBI" id="CHEBI:58805"/>
        <dbReference type="EC" id="2.7.7.65"/>
    </reaction>
</comment>
<dbReference type="PROSITE" id="PS50887">
    <property type="entry name" value="GGDEF"/>
    <property type="match status" value="1"/>
</dbReference>
<dbReference type="InterPro" id="IPR050469">
    <property type="entry name" value="Diguanylate_Cyclase"/>
</dbReference>
<evidence type="ECO:0000313" key="6">
    <source>
        <dbReference type="EMBL" id="SOB59176.1"/>
    </source>
</evidence>
<dbReference type="SMART" id="SM00448">
    <property type="entry name" value="REC"/>
    <property type="match status" value="2"/>
</dbReference>
<dbReference type="InterPro" id="IPR001789">
    <property type="entry name" value="Sig_transdc_resp-reg_receiver"/>
</dbReference>